<keyword evidence="3" id="KW-0963">Cytoplasm</keyword>
<keyword evidence="11" id="KW-1185">Reference proteome</keyword>
<proteinExistence type="predicted"/>
<evidence type="ECO:0000256" key="6">
    <source>
        <dbReference type="ARBA" id="ARBA00023054"/>
    </source>
</evidence>
<dbReference type="EMBL" id="BLLF01000184">
    <property type="protein sequence ID" value="GFH08784.1"/>
    <property type="molecule type" value="Genomic_DNA"/>
</dbReference>
<keyword evidence="4" id="KW-0853">WD repeat</keyword>
<evidence type="ECO:0000256" key="3">
    <source>
        <dbReference type="ARBA" id="ARBA00022490"/>
    </source>
</evidence>
<reference evidence="10 11" key="1">
    <citation type="submission" date="2020-02" db="EMBL/GenBank/DDBJ databases">
        <title>Draft genome sequence of Haematococcus lacustris strain NIES-144.</title>
        <authorList>
            <person name="Morimoto D."/>
            <person name="Nakagawa S."/>
            <person name="Yoshida T."/>
            <person name="Sawayama S."/>
        </authorList>
    </citation>
    <scope>NUCLEOTIDE SEQUENCE [LARGE SCALE GENOMIC DNA]</scope>
    <source>
        <strain evidence="10 11">NIES-144</strain>
    </source>
</reference>
<feature type="region of interest" description="Disordered" evidence="9">
    <location>
        <begin position="171"/>
        <end position="190"/>
    </location>
</feature>
<keyword evidence="8" id="KW-0966">Cell projection</keyword>
<evidence type="ECO:0000256" key="4">
    <source>
        <dbReference type="ARBA" id="ARBA00022574"/>
    </source>
</evidence>
<name>A0A699YPX4_HAELA</name>
<comment type="subcellular location">
    <subcellularLocation>
        <location evidence="1">Cell projection</location>
        <location evidence="1">Cilium</location>
    </subcellularLocation>
    <subcellularLocation>
        <location evidence="2">Cytoplasm</location>
        <location evidence="2">Cytoskeleton</location>
    </subcellularLocation>
</comment>
<evidence type="ECO:0000256" key="9">
    <source>
        <dbReference type="SAM" id="MobiDB-lite"/>
    </source>
</evidence>
<comment type="caution">
    <text evidence="10">The sequence shown here is derived from an EMBL/GenBank/DDBJ whole genome shotgun (WGS) entry which is preliminary data.</text>
</comment>
<keyword evidence="5" id="KW-0677">Repeat</keyword>
<gene>
    <name evidence="10" type="ORF">HaLaN_03806</name>
</gene>
<keyword evidence="7" id="KW-0206">Cytoskeleton</keyword>
<protein>
    <submittedName>
        <fullName evidence="10">Uncharacterized protein</fullName>
    </submittedName>
</protein>
<evidence type="ECO:0000313" key="11">
    <source>
        <dbReference type="Proteomes" id="UP000485058"/>
    </source>
</evidence>
<evidence type="ECO:0000256" key="5">
    <source>
        <dbReference type="ARBA" id="ARBA00022737"/>
    </source>
</evidence>
<sequence length="202" mass="20987">ESPLAIGAIQSCELHGQTSKSKCTLELKGRVAEGMEAIAVCTLGAAGDPLWANSEELLLSSGNGLYAQNIVSGAQRHLWINSSNALGGSAGPLVHAVCHTQNIIAYAHSGPSPCIAISSCQDFATLANIKASKDSQFVHLALSYDGTCLAATTSFPEHSLEWWRLPELATGGSSSPAGPPSQPAVWPPAPPEQCLAFEHSSL</sequence>
<evidence type="ECO:0000256" key="1">
    <source>
        <dbReference type="ARBA" id="ARBA00004138"/>
    </source>
</evidence>
<dbReference type="PANTHER" id="PTHR14885">
    <property type="entry name" value="CILIA- AND FLAGELLA-ASSOCIATED PROTEIN 43-RELATED"/>
    <property type="match status" value="1"/>
</dbReference>
<evidence type="ECO:0000256" key="7">
    <source>
        <dbReference type="ARBA" id="ARBA00023212"/>
    </source>
</evidence>
<feature type="non-terminal residue" evidence="10">
    <location>
        <position position="202"/>
    </location>
</feature>
<dbReference type="Proteomes" id="UP000485058">
    <property type="component" value="Unassembled WGS sequence"/>
</dbReference>
<dbReference type="GO" id="GO:0060271">
    <property type="term" value="P:cilium assembly"/>
    <property type="evidence" value="ECO:0007669"/>
    <property type="project" value="TreeGrafter"/>
</dbReference>
<evidence type="ECO:0000256" key="8">
    <source>
        <dbReference type="ARBA" id="ARBA00023273"/>
    </source>
</evidence>
<dbReference type="PANTHER" id="PTHR14885:SF1">
    <property type="entry name" value="CILIA- AND FLAGELLA-ASSOCIATED PROTEIN 43"/>
    <property type="match status" value="1"/>
</dbReference>
<dbReference type="GO" id="GO:0005930">
    <property type="term" value="C:axoneme"/>
    <property type="evidence" value="ECO:0007669"/>
    <property type="project" value="TreeGrafter"/>
</dbReference>
<dbReference type="AlphaFoldDB" id="A0A699YPX4"/>
<feature type="non-terminal residue" evidence="10">
    <location>
        <position position="1"/>
    </location>
</feature>
<keyword evidence="6" id="KW-0175">Coiled coil</keyword>
<accession>A0A699YPX4</accession>
<evidence type="ECO:0000313" key="10">
    <source>
        <dbReference type="EMBL" id="GFH08784.1"/>
    </source>
</evidence>
<feature type="compositionally biased region" description="Pro residues" evidence="9">
    <location>
        <begin position="177"/>
        <end position="190"/>
    </location>
</feature>
<organism evidence="10 11">
    <name type="scientific">Haematococcus lacustris</name>
    <name type="common">Green alga</name>
    <name type="synonym">Haematococcus pluvialis</name>
    <dbReference type="NCBI Taxonomy" id="44745"/>
    <lineage>
        <taxon>Eukaryota</taxon>
        <taxon>Viridiplantae</taxon>
        <taxon>Chlorophyta</taxon>
        <taxon>core chlorophytes</taxon>
        <taxon>Chlorophyceae</taxon>
        <taxon>CS clade</taxon>
        <taxon>Chlamydomonadales</taxon>
        <taxon>Haematococcaceae</taxon>
        <taxon>Haematococcus</taxon>
    </lineage>
</organism>
<evidence type="ECO:0000256" key="2">
    <source>
        <dbReference type="ARBA" id="ARBA00004245"/>
    </source>
</evidence>